<reference evidence="2" key="1">
    <citation type="journal article" date="2021" name="Proc. Natl. Acad. Sci. U.S.A.">
        <title>A Catalog of Tens of Thousands of Viruses from Human Metagenomes Reveals Hidden Associations with Chronic Diseases.</title>
        <authorList>
            <person name="Tisza M.J."/>
            <person name="Buck C.B."/>
        </authorList>
    </citation>
    <scope>NUCLEOTIDE SEQUENCE</scope>
    <source>
        <strain evidence="2">CtvuW5</strain>
    </source>
</reference>
<accession>A0A8S5TX83</accession>
<protein>
    <submittedName>
        <fullName evidence="2">Uncharacterized protein</fullName>
    </submittedName>
</protein>
<proteinExistence type="predicted"/>
<evidence type="ECO:0000313" key="2">
    <source>
        <dbReference type="EMBL" id="DAF86829.1"/>
    </source>
</evidence>
<feature type="region of interest" description="Disordered" evidence="1">
    <location>
        <begin position="1"/>
        <end position="29"/>
    </location>
</feature>
<evidence type="ECO:0000256" key="1">
    <source>
        <dbReference type="SAM" id="MobiDB-lite"/>
    </source>
</evidence>
<sequence>MRYTSYFNSFHPGPLLDRDTLKQHHKNIR</sequence>
<dbReference type="EMBL" id="BK015953">
    <property type="protein sequence ID" value="DAF86829.1"/>
    <property type="molecule type" value="Genomic_DNA"/>
</dbReference>
<name>A0A8S5TX83_9CAUD</name>
<organism evidence="2">
    <name type="scientific">Siphoviridae sp. ctvuW5</name>
    <dbReference type="NCBI Taxonomy" id="2825725"/>
    <lineage>
        <taxon>Viruses</taxon>
        <taxon>Duplodnaviria</taxon>
        <taxon>Heunggongvirae</taxon>
        <taxon>Uroviricota</taxon>
        <taxon>Caudoviricetes</taxon>
    </lineage>
</organism>